<dbReference type="InterPro" id="IPR003594">
    <property type="entry name" value="HATPase_dom"/>
</dbReference>
<evidence type="ECO:0000256" key="12">
    <source>
        <dbReference type="SAM" id="Phobius"/>
    </source>
</evidence>
<dbReference type="Gene3D" id="3.30.565.10">
    <property type="entry name" value="Histidine kinase-like ATPase, C-terminal domain"/>
    <property type="match status" value="1"/>
</dbReference>
<reference evidence="15 16" key="1">
    <citation type="journal article" date="2019" name="Microbiol. Resour. Announc.">
        <title>Draft Genome Sequence of Comamonas testosteroni TA441, a Bacterium That Has a Cryptic Phenol Degradation Gene Cluster.</title>
        <authorList>
            <person name="Arai H."/>
            <person name="Ishii M."/>
        </authorList>
    </citation>
    <scope>NUCLEOTIDE SEQUENCE [LARGE SCALE GENOMIC DNA]</scope>
    <source>
        <strain evidence="15 16">TA441</strain>
    </source>
</reference>
<dbReference type="RefSeq" id="WP_149355396.1">
    <property type="nucleotide sequence ID" value="NZ_BKBW01000003.1"/>
</dbReference>
<dbReference type="SMART" id="SM00387">
    <property type="entry name" value="HATPase_c"/>
    <property type="match status" value="1"/>
</dbReference>
<dbReference type="Proteomes" id="UP000323105">
    <property type="component" value="Unassembled WGS sequence"/>
</dbReference>
<dbReference type="GO" id="GO:0005886">
    <property type="term" value="C:plasma membrane"/>
    <property type="evidence" value="ECO:0007669"/>
    <property type="project" value="TreeGrafter"/>
</dbReference>
<keyword evidence="10 12" id="KW-0472">Membrane</keyword>
<evidence type="ECO:0000313" key="15">
    <source>
        <dbReference type="EMBL" id="GEQ75083.1"/>
    </source>
</evidence>
<dbReference type="SUPFAM" id="SSF55874">
    <property type="entry name" value="ATPase domain of HSP90 chaperone/DNA topoisomerase II/histidine kinase"/>
    <property type="match status" value="1"/>
</dbReference>
<evidence type="ECO:0000256" key="5">
    <source>
        <dbReference type="ARBA" id="ARBA00022679"/>
    </source>
</evidence>
<feature type="transmembrane region" description="Helical" evidence="12">
    <location>
        <begin position="168"/>
        <end position="191"/>
    </location>
</feature>
<dbReference type="SUPFAM" id="SSF47384">
    <property type="entry name" value="Homodimeric domain of signal transducing histidine kinase"/>
    <property type="match status" value="1"/>
</dbReference>
<dbReference type="InterPro" id="IPR036890">
    <property type="entry name" value="HATPase_C_sf"/>
</dbReference>
<dbReference type="Pfam" id="PF08521">
    <property type="entry name" value="2CSK_N"/>
    <property type="match status" value="1"/>
</dbReference>
<evidence type="ECO:0000256" key="9">
    <source>
        <dbReference type="ARBA" id="ARBA00023012"/>
    </source>
</evidence>
<evidence type="ECO:0000256" key="2">
    <source>
        <dbReference type="ARBA" id="ARBA00004370"/>
    </source>
</evidence>
<dbReference type="PROSITE" id="PS50109">
    <property type="entry name" value="HIS_KIN"/>
    <property type="match status" value="1"/>
</dbReference>
<dbReference type="EMBL" id="BKBW01000003">
    <property type="protein sequence ID" value="GEQ75083.1"/>
    <property type="molecule type" value="Genomic_DNA"/>
</dbReference>
<feature type="region of interest" description="Disordered" evidence="11">
    <location>
        <begin position="101"/>
        <end position="120"/>
    </location>
</feature>
<evidence type="ECO:0000256" key="11">
    <source>
        <dbReference type="SAM" id="MobiDB-lite"/>
    </source>
</evidence>
<dbReference type="PANTHER" id="PTHR45436:SF1">
    <property type="entry name" value="SENSOR PROTEIN QSEC"/>
    <property type="match status" value="1"/>
</dbReference>
<dbReference type="InterPro" id="IPR050428">
    <property type="entry name" value="TCS_sensor_his_kinase"/>
</dbReference>
<evidence type="ECO:0000256" key="7">
    <source>
        <dbReference type="ARBA" id="ARBA00022777"/>
    </source>
</evidence>
<accession>A0A5A7MBN7</accession>
<feature type="domain" description="HAMP" evidence="14">
    <location>
        <begin position="192"/>
        <end position="244"/>
    </location>
</feature>
<comment type="subcellular location">
    <subcellularLocation>
        <location evidence="2">Membrane</location>
    </subcellularLocation>
</comment>
<evidence type="ECO:0000259" key="13">
    <source>
        <dbReference type="PROSITE" id="PS50109"/>
    </source>
</evidence>
<dbReference type="InterPro" id="IPR005467">
    <property type="entry name" value="His_kinase_dom"/>
</dbReference>
<dbReference type="PANTHER" id="PTHR45436">
    <property type="entry name" value="SENSOR HISTIDINE KINASE YKOH"/>
    <property type="match status" value="1"/>
</dbReference>
<evidence type="ECO:0000256" key="6">
    <source>
        <dbReference type="ARBA" id="ARBA00022692"/>
    </source>
</evidence>
<dbReference type="GO" id="GO:0000155">
    <property type="term" value="F:phosphorelay sensor kinase activity"/>
    <property type="evidence" value="ECO:0007669"/>
    <property type="project" value="InterPro"/>
</dbReference>
<comment type="catalytic activity">
    <reaction evidence="1">
        <text>ATP + protein L-histidine = ADP + protein N-phospho-L-histidine.</text>
        <dbReference type="EC" id="2.7.13.3"/>
    </reaction>
</comment>
<evidence type="ECO:0000256" key="8">
    <source>
        <dbReference type="ARBA" id="ARBA00022989"/>
    </source>
</evidence>
<keyword evidence="4" id="KW-0597">Phosphoprotein</keyword>
<protein>
    <recommendedName>
        <fullName evidence="3">histidine kinase</fullName>
        <ecNumber evidence="3">2.7.13.3</ecNumber>
    </recommendedName>
</protein>
<keyword evidence="9" id="KW-0902">Two-component regulatory system</keyword>
<keyword evidence="5" id="KW-0808">Transferase</keyword>
<dbReference type="PROSITE" id="PS50885">
    <property type="entry name" value="HAMP"/>
    <property type="match status" value="1"/>
</dbReference>
<dbReference type="InterPro" id="IPR003661">
    <property type="entry name" value="HisK_dim/P_dom"/>
</dbReference>
<dbReference type="Pfam" id="PF02518">
    <property type="entry name" value="HATPase_c"/>
    <property type="match status" value="1"/>
</dbReference>
<dbReference type="InterPro" id="IPR003660">
    <property type="entry name" value="HAMP_dom"/>
</dbReference>
<dbReference type="CDD" id="cd00082">
    <property type="entry name" value="HisKA"/>
    <property type="match status" value="1"/>
</dbReference>
<sequence length="480" mass="52944">MKIFQREQRSLFGEILDWMLTPLLLLWPVSLALTWLVAQGLANKPFDRALEYNAQALAQLVIVQRGKVQFNLPQSASEILRADESDTVFFQVSGTRGEYLAGERDLPRPPTTDEDPPTGTVLLRDEEYKGIDLRVAYIWVRMPLPGEPNALVQVAETREKRSVLATEIIKGVMLPQFVILPLAALLVWLALARGIKPLHRLEERIRARKPEDLSPINHKDVPLEVVPLVDSVNDLLQRLHDSIATQKRFLADAAHQLKTPLAGLRMQADLAQREGTNTEDLKRSLAQIGRSSMRATHTVNQLLALARAESAVPAMQGCNLVRIVTEVVQDCLPRAMDKHIDLGYEGASASTPGVWLNGNATLLAELVRNLVDNAINYTPSTSEQPGVVTVRVQADHFGQTLLLQVEDSGPGVPLGERELIFQPFYRALGSEADGSGLGLPIVMEIARQHGAQVLLQDARPGHPPPGALFTVRFKAMPGQQ</sequence>
<proteinExistence type="predicted"/>
<feature type="transmembrane region" description="Helical" evidence="12">
    <location>
        <begin position="20"/>
        <end position="38"/>
    </location>
</feature>
<keyword evidence="7 15" id="KW-0418">Kinase</keyword>
<dbReference type="InterPro" id="IPR036097">
    <property type="entry name" value="HisK_dim/P_sf"/>
</dbReference>
<dbReference type="InterPro" id="IPR004358">
    <property type="entry name" value="Sig_transdc_His_kin-like_C"/>
</dbReference>
<keyword evidence="8 12" id="KW-1133">Transmembrane helix</keyword>
<gene>
    <name evidence="15" type="ORF">CTTA_2088</name>
</gene>
<name>A0A5A7MBN7_COMTE</name>
<evidence type="ECO:0000256" key="3">
    <source>
        <dbReference type="ARBA" id="ARBA00012438"/>
    </source>
</evidence>
<evidence type="ECO:0000256" key="4">
    <source>
        <dbReference type="ARBA" id="ARBA00022553"/>
    </source>
</evidence>
<evidence type="ECO:0000256" key="10">
    <source>
        <dbReference type="ARBA" id="ARBA00023136"/>
    </source>
</evidence>
<dbReference type="Pfam" id="PF00512">
    <property type="entry name" value="HisKA"/>
    <property type="match status" value="1"/>
</dbReference>
<organism evidence="15 16">
    <name type="scientific">Comamonas testosteroni</name>
    <name type="common">Pseudomonas testosteroni</name>
    <dbReference type="NCBI Taxonomy" id="285"/>
    <lineage>
        <taxon>Bacteria</taxon>
        <taxon>Pseudomonadati</taxon>
        <taxon>Pseudomonadota</taxon>
        <taxon>Betaproteobacteria</taxon>
        <taxon>Burkholderiales</taxon>
        <taxon>Comamonadaceae</taxon>
        <taxon>Comamonas</taxon>
    </lineage>
</organism>
<dbReference type="Gene3D" id="1.10.287.130">
    <property type="match status" value="1"/>
</dbReference>
<dbReference type="InterPro" id="IPR013727">
    <property type="entry name" value="2CSK_N"/>
</dbReference>
<feature type="domain" description="Histidine kinase" evidence="13">
    <location>
        <begin position="252"/>
        <end position="477"/>
    </location>
</feature>
<comment type="caution">
    <text evidence="15">The sequence shown here is derived from an EMBL/GenBank/DDBJ whole genome shotgun (WGS) entry which is preliminary data.</text>
</comment>
<keyword evidence="6 12" id="KW-0812">Transmembrane</keyword>
<dbReference type="PRINTS" id="PR00344">
    <property type="entry name" value="BCTRLSENSOR"/>
</dbReference>
<evidence type="ECO:0000256" key="1">
    <source>
        <dbReference type="ARBA" id="ARBA00000085"/>
    </source>
</evidence>
<dbReference type="EC" id="2.7.13.3" evidence="3"/>
<dbReference type="AlphaFoldDB" id="A0A5A7MBN7"/>
<evidence type="ECO:0000313" key="16">
    <source>
        <dbReference type="Proteomes" id="UP000323105"/>
    </source>
</evidence>
<evidence type="ECO:0000259" key="14">
    <source>
        <dbReference type="PROSITE" id="PS50885"/>
    </source>
</evidence>
<dbReference type="SMART" id="SM00388">
    <property type="entry name" value="HisKA"/>
    <property type="match status" value="1"/>
</dbReference>